<feature type="binding site" evidence="2">
    <location>
        <position position="83"/>
    </location>
    <ligand>
        <name>Mg(2+)</name>
        <dbReference type="ChEBI" id="CHEBI:18420"/>
        <label>2</label>
    </ligand>
</feature>
<feature type="binding site" evidence="2">
    <location>
        <position position="37"/>
    </location>
    <ligand>
        <name>Mg(2+)</name>
        <dbReference type="ChEBI" id="CHEBI:18420"/>
        <label>3</label>
    </ligand>
</feature>
<name>A0A7W6RA93_9PROT</name>
<evidence type="ECO:0000256" key="2">
    <source>
        <dbReference type="HAMAP-Rule" id="MF_02128"/>
    </source>
</evidence>
<feature type="binding site" evidence="2">
    <location>
        <position position="83"/>
    </location>
    <ligand>
        <name>Mg(2+)</name>
        <dbReference type="ChEBI" id="CHEBI:18420"/>
        <label>3</label>
    </ligand>
</feature>
<feature type="binding site" evidence="2">
    <location>
        <position position="223"/>
    </location>
    <ligand>
        <name>Mg(2+)</name>
        <dbReference type="ChEBI" id="CHEBI:18420"/>
        <label>3</label>
    </ligand>
</feature>
<sequence length="343" mass="35498">MTVARTEGTRRGEFDLINSLFAPLARRHPAALNLADDAAVLPPPEGGQHTVVSMDTLVSGVHFLPDDPADLVARKAMRVNLSDMAAMGARPLGVFLSVALSPAEGDAWMDRFTRGLEQDLGAFDVGLLGGDTVATPGPATFSITILGTVPPGTHLSRGGGRPGDHLWVSGTIGDSALGLRALQGDLAFLDEDARASLADRYRLPCPRVALGIGLRGLATAALDISDGLSADLAHLCRASGCAARVSGPAVPLSAPARDCVSADPTWLDVVLGGGDDYELVFAAPPGRDAAIRALGDRLNIPVTRVGALVPAAPEAPDTPLVWVLDGNGAPLTLAATGYRHRWE</sequence>
<comment type="similarity">
    <text evidence="2">Belongs to the thiamine-monophosphate kinase family.</text>
</comment>
<keyword evidence="2" id="KW-0479">Metal-binding</keyword>
<dbReference type="InterPro" id="IPR016188">
    <property type="entry name" value="PurM-like_N"/>
</dbReference>
<dbReference type="Gene3D" id="3.90.650.10">
    <property type="entry name" value="PurM-like C-terminal domain"/>
    <property type="match status" value="1"/>
</dbReference>
<feature type="domain" description="PurM-like N-terminal" evidence="3">
    <location>
        <begin position="36"/>
        <end position="149"/>
    </location>
</feature>
<feature type="binding site" evidence="2">
    <location>
        <position position="62"/>
    </location>
    <ligand>
        <name>substrate</name>
    </ligand>
</feature>
<dbReference type="InterPro" id="IPR036921">
    <property type="entry name" value="PurM-like_N_sf"/>
</dbReference>
<dbReference type="PANTHER" id="PTHR30270">
    <property type="entry name" value="THIAMINE-MONOPHOSPHATE KINASE"/>
    <property type="match status" value="1"/>
</dbReference>
<feature type="binding site" evidence="2">
    <location>
        <position position="157"/>
    </location>
    <ligand>
        <name>ATP</name>
        <dbReference type="ChEBI" id="CHEBI:30616"/>
    </ligand>
</feature>
<feature type="binding site" evidence="2">
    <location>
        <position position="55"/>
    </location>
    <ligand>
        <name>Mg(2+)</name>
        <dbReference type="ChEBI" id="CHEBI:18420"/>
        <label>1</label>
    </ligand>
</feature>
<dbReference type="SUPFAM" id="SSF56042">
    <property type="entry name" value="PurM C-terminal domain-like"/>
    <property type="match status" value="1"/>
</dbReference>
<comment type="miscellaneous">
    <text evidence="2">Reaction mechanism of ThiL seems to utilize a direct, inline transfer of the gamma-phosphate of ATP to TMP rather than a phosphorylated enzyme intermediate.</text>
</comment>
<comment type="function">
    <text evidence="2">Catalyzes the ATP-dependent phosphorylation of thiamine-monophosphate (TMP) to form thiamine-pyrophosphate (TPP), the active form of vitamin B1.</text>
</comment>
<protein>
    <recommendedName>
        <fullName evidence="2">Thiamine-monophosphate kinase</fullName>
        <shortName evidence="2">TMP kinase</shortName>
        <shortName evidence="2">Thiamine-phosphate kinase</shortName>
        <ecNumber evidence="2">2.7.4.16</ecNumber>
    </recommendedName>
</protein>
<dbReference type="InterPro" id="IPR010918">
    <property type="entry name" value="PurM-like_C_dom"/>
</dbReference>
<feature type="binding site" evidence="2">
    <location>
        <begin position="130"/>
        <end position="131"/>
    </location>
    <ligand>
        <name>ATP</name>
        <dbReference type="ChEBI" id="CHEBI:30616"/>
    </ligand>
</feature>
<gene>
    <name evidence="2" type="primary">thiL</name>
    <name evidence="5" type="ORF">GGD89_000443</name>
</gene>
<dbReference type="UniPathway" id="UPA00060">
    <property type="reaction ID" value="UER00142"/>
</dbReference>
<feature type="binding site" evidence="2">
    <location>
        <position position="226"/>
    </location>
    <ligand>
        <name>Mg(2+)</name>
        <dbReference type="ChEBI" id="CHEBI:18420"/>
        <label>5</label>
    </ligand>
</feature>
<feature type="binding site" evidence="2">
    <location>
        <position position="37"/>
    </location>
    <ligand>
        <name>Mg(2+)</name>
        <dbReference type="ChEBI" id="CHEBI:18420"/>
        <label>4</label>
    </ligand>
</feature>
<dbReference type="Proteomes" id="UP000554286">
    <property type="component" value="Unassembled WGS sequence"/>
</dbReference>
<dbReference type="InterPro" id="IPR036676">
    <property type="entry name" value="PurM-like_C_sf"/>
</dbReference>
<feature type="binding site" evidence="2">
    <location>
        <position position="338"/>
    </location>
    <ligand>
        <name>substrate</name>
    </ligand>
</feature>
<comment type="caution">
    <text evidence="5">The sequence shown here is derived from an EMBL/GenBank/DDBJ whole genome shotgun (WGS) entry which is preliminary data.</text>
</comment>
<dbReference type="GO" id="GO:0009229">
    <property type="term" value="P:thiamine diphosphate biosynthetic process"/>
    <property type="evidence" value="ECO:0007669"/>
    <property type="project" value="UniProtKB-UniRule"/>
</dbReference>
<keyword evidence="2" id="KW-0067">ATP-binding</keyword>
<keyword evidence="2" id="KW-0460">Magnesium</keyword>
<accession>A0A7W6RA93</accession>
<dbReference type="PANTHER" id="PTHR30270:SF0">
    <property type="entry name" value="THIAMINE-MONOPHOSPHATE KINASE"/>
    <property type="match status" value="1"/>
</dbReference>
<dbReference type="SUPFAM" id="SSF55326">
    <property type="entry name" value="PurM N-terminal domain-like"/>
    <property type="match status" value="1"/>
</dbReference>
<feature type="binding site" evidence="2">
    <location>
        <position position="55"/>
    </location>
    <ligand>
        <name>Mg(2+)</name>
        <dbReference type="ChEBI" id="CHEBI:18420"/>
        <label>2</label>
    </ligand>
</feature>
<dbReference type="Pfam" id="PF00586">
    <property type="entry name" value="AIRS"/>
    <property type="match status" value="1"/>
</dbReference>
<dbReference type="EMBL" id="JACIGK010000002">
    <property type="protein sequence ID" value="MBB4264836.1"/>
    <property type="molecule type" value="Genomic_DNA"/>
</dbReference>
<dbReference type="Gene3D" id="3.30.1330.10">
    <property type="entry name" value="PurM-like, N-terminal domain"/>
    <property type="match status" value="1"/>
</dbReference>
<dbReference type="AlphaFoldDB" id="A0A7W6RA93"/>
<comment type="caution">
    <text evidence="2">Lacks conserved residue(s) required for the propagation of feature annotation.</text>
</comment>
<comment type="catalytic activity">
    <reaction evidence="2">
        <text>thiamine phosphate + ATP = thiamine diphosphate + ADP</text>
        <dbReference type="Rhea" id="RHEA:15913"/>
        <dbReference type="ChEBI" id="CHEBI:30616"/>
        <dbReference type="ChEBI" id="CHEBI:37575"/>
        <dbReference type="ChEBI" id="CHEBI:58937"/>
        <dbReference type="ChEBI" id="CHEBI:456216"/>
        <dbReference type="EC" id="2.7.4.16"/>
    </reaction>
</comment>
<feature type="binding site" evidence="2">
    <location>
        <position position="275"/>
    </location>
    <ligand>
        <name>substrate</name>
    </ligand>
</feature>
<feature type="binding site" evidence="2">
    <location>
        <position position="83"/>
    </location>
    <ligand>
        <name>Mg(2+)</name>
        <dbReference type="ChEBI" id="CHEBI:18420"/>
        <label>4</label>
    </ligand>
</feature>
<keyword evidence="6" id="KW-1185">Reference proteome</keyword>
<evidence type="ECO:0000313" key="6">
    <source>
        <dbReference type="Proteomes" id="UP000554286"/>
    </source>
</evidence>
<organism evidence="5 6">
    <name type="scientific">Roseospira visakhapatnamensis</name>
    <dbReference type="NCBI Taxonomy" id="390880"/>
    <lineage>
        <taxon>Bacteria</taxon>
        <taxon>Pseudomonadati</taxon>
        <taxon>Pseudomonadota</taxon>
        <taxon>Alphaproteobacteria</taxon>
        <taxon>Rhodospirillales</taxon>
        <taxon>Rhodospirillaceae</taxon>
        <taxon>Roseospira</taxon>
    </lineage>
</organism>
<dbReference type="Pfam" id="PF02769">
    <property type="entry name" value="AIRS_C"/>
    <property type="match status" value="1"/>
</dbReference>
<dbReference type="RefSeq" id="WP_184042465.1">
    <property type="nucleotide sequence ID" value="NZ_JACIGK010000002.1"/>
</dbReference>
<proteinExistence type="inferred from homology"/>
<dbReference type="GO" id="GO:0009030">
    <property type="term" value="F:thiamine-phosphate kinase activity"/>
    <property type="evidence" value="ECO:0007669"/>
    <property type="project" value="UniProtKB-UniRule"/>
</dbReference>
<evidence type="ECO:0000259" key="3">
    <source>
        <dbReference type="Pfam" id="PF00586"/>
    </source>
</evidence>
<feature type="domain" description="PurM-like C-terminal" evidence="4">
    <location>
        <begin position="161"/>
        <end position="309"/>
    </location>
</feature>
<feature type="binding site" evidence="2">
    <location>
        <position position="53"/>
    </location>
    <ligand>
        <name>Mg(2+)</name>
        <dbReference type="ChEBI" id="CHEBI:18420"/>
        <label>4</label>
    </ligand>
</feature>
<keyword evidence="2 5" id="KW-0418">Kinase</keyword>
<dbReference type="GO" id="GO:0009228">
    <property type="term" value="P:thiamine biosynthetic process"/>
    <property type="evidence" value="ECO:0007669"/>
    <property type="project" value="UniProtKB-KW"/>
</dbReference>
<dbReference type="NCBIfam" id="TIGR01379">
    <property type="entry name" value="thiL"/>
    <property type="match status" value="1"/>
</dbReference>
<dbReference type="EC" id="2.7.4.16" evidence="2"/>
<feature type="binding site" evidence="2">
    <location>
        <position position="131"/>
    </location>
    <ligand>
        <name>Mg(2+)</name>
        <dbReference type="ChEBI" id="CHEBI:18420"/>
        <label>1</label>
    </ligand>
</feature>
<reference evidence="5 6" key="1">
    <citation type="submission" date="2020-08" db="EMBL/GenBank/DDBJ databases">
        <title>Genome sequencing of Purple Non-Sulfur Bacteria from various extreme environments.</title>
        <authorList>
            <person name="Mayer M."/>
        </authorList>
    </citation>
    <scope>NUCLEOTIDE SEQUENCE [LARGE SCALE GENOMIC DNA]</scope>
    <source>
        <strain evidence="5 6">JA131</strain>
    </source>
</reference>
<keyword evidence="2 5" id="KW-0808">Transferase</keyword>
<keyword evidence="2" id="KW-0547">Nucleotide-binding</keyword>
<feature type="binding site" evidence="2">
    <location>
        <position position="225"/>
    </location>
    <ligand>
        <name>ATP</name>
        <dbReference type="ChEBI" id="CHEBI:30616"/>
    </ligand>
</feature>
<dbReference type="GO" id="GO:0005524">
    <property type="term" value="F:ATP binding"/>
    <property type="evidence" value="ECO:0007669"/>
    <property type="project" value="UniProtKB-UniRule"/>
</dbReference>
<evidence type="ECO:0000256" key="1">
    <source>
        <dbReference type="ARBA" id="ARBA00022977"/>
    </source>
</evidence>
<evidence type="ECO:0000259" key="4">
    <source>
        <dbReference type="Pfam" id="PF02769"/>
    </source>
</evidence>
<dbReference type="PIRSF" id="PIRSF005303">
    <property type="entry name" value="Thiam_monoph_kin"/>
    <property type="match status" value="1"/>
</dbReference>
<evidence type="ECO:0000313" key="5">
    <source>
        <dbReference type="EMBL" id="MBB4264836.1"/>
    </source>
</evidence>
<keyword evidence="1 2" id="KW-0784">Thiamine biosynthesis</keyword>
<dbReference type="InterPro" id="IPR006283">
    <property type="entry name" value="ThiL-like"/>
</dbReference>
<comment type="pathway">
    <text evidence="2">Cofactor biosynthesis; thiamine diphosphate biosynthesis; thiamine diphosphate from thiamine phosphate: step 1/1.</text>
</comment>
<dbReference type="HAMAP" id="MF_02128">
    <property type="entry name" value="TMP_kinase"/>
    <property type="match status" value="1"/>
</dbReference>
<dbReference type="CDD" id="cd02194">
    <property type="entry name" value="ThiL"/>
    <property type="match status" value="1"/>
</dbReference>
<dbReference type="GO" id="GO:0000287">
    <property type="term" value="F:magnesium ion binding"/>
    <property type="evidence" value="ECO:0007669"/>
    <property type="project" value="UniProtKB-UniRule"/>
</dbReference>